<dbReference type="AlphaFoldDB" id="A0A818Q6P0"/>
<feature type="domain" description="Sushi" evidence="7">
    <location>
        <begin position="629"/>
        <end position="680"/>
    </location>
</feature>
<feature type="domain" description="Sushi" evidence="7">
    <location>
        <begin position="113"/>
        <end position="179"/>
    </location>
</feature>
<evidence type="ECO:0000313" key="8">
    <source>
        <dbReference type="EMBL" id="CAF3634681.1"/>
    </source>
</evidence>
<feature type="signal peptide" evidence="6">
    <location>
        <begin position="1"/>
        <end position="19"/>
    </location>
</feature>
<feature type="disulfide bond" evidence="5">
    <location>
        <begin position="328"/>
        <end position="355"/>
    </location>
</feature>
<feature type="disulfide bond" evidence="5">
    <location>
        <begin position="490"/>
        <end position="517"/>
    </location>
</feature>
<keyword evidence="2" id="KW-0677">Repeat</keyword>
<protein>
    <recommendedName>
        <fullName evidence="7">Sushi domain-containing protein</fullName>
    </recommendedName>
</protein>
<feature type="domain" description="Sushi" evidence="7">
    <location>
        <begin position="1092"/>
        <end position="1156"/>
    </location>
</feature>
<feature type="domain" description="Sushi" evidence="7">
    <location>
        <begin position="952"/>
        <end position="1002"/>
    </location>
</feature>
<dbReference type="Pfam" id="PF00084">
    <property type="entry name" value="Sushi"/>
    <property type="match status" value="9"/>
</dbReference>
<dbReference type="EMBL" id="CAJNYT010004135">
    <property type="protein sequence ID" value="CAF3634681.1"/>
    <property type="molecule type" value="Genomic_DNA"/>
</dbReference>
<feature type="domain" description="Sushi" evidence="7">
    <location>
        <begin position="1158"/>
        <end position="1226"/>
    </location>
</feature>
<dbReference type="PANTHER" id="PTHR19325">
    <property type="entry name" value="COMPLEMENT COMPONENT-RELATED SUSHI DOMAIN-CONTAINING"/>
    <property type="match status" value="1"/>
</dbReference>
<name>A0A818Q6P0_9BILA</name>
<dbReference type="SMART" id="SM00032">
    <property type="entry name" value="CCP"/>
    <property type="match status" value="14"/>
</dbReference>
<keyword evidence="3 5" id="KW-1015">Disulfide bond</keyword>
<reference evidence="8" key="1">
    <citation type="submission" date="2021-02" db="EMBL/GenBank/DDBJ databases">
        <authorList>
            <person name="Nowell W R."/>
        </authorList>
    </citation>
    <scope>NUCLEOTIDE SEQUENCE</scope>
</reference>
<dbReference type="InterPro" id="IPR035976">
    <property type="entry name" value="Sushi/SCR/CCP_sf"/>
</dbReference>
<evidence type="ECO:0000256" key="1">
    <source>
        <dbReference type="ARBA" id="ARBA00022659"/>
    </source>
</evidence>
<gene>
    <name evidence="8" type="ORF">GRG538_LOCUS24349</name>
</gene>
<dbReference type="CDD" id="cd00033">
    <property type="entry name" value="CCP"/>
    <property type="match status" value="1"/>
</dbReference>
<evidence type="ECO:0000259" key="7">
    <source>
        <dbReference type="PROSITE" id="PS50923"/>
    </source>
</evidence>
<keyword evidence="6" id="KW-0732">Signal</keyword>
<feature type="domain" description="Sushi" evidence="7">
    <location>
        <begin position="283"/>
        <end position="357"/>
    </location>
</feature>
<feature type="domain" description="Sushi" evidence="7">
    <location>
        <begin position="445"/>
        <end position="519"/>
    </location>
</feature>
<dbReference type="InterPro" id="IPR000436">
    <property type="entry name" value="Sushi_SCR_CCP_dom"/>
</dbReference>
<dbReference type="Gene3D" id="2.10.70.10">
    <property type="entry name" value="Complement Module, domain 1"/>
    <property type="match status" value="10"/>
</dbReference>
<proteinExistence type="predicted"/>
<feature type="domain" description="Sushi" evidence="7">
    <location>
        <begin position="46"/>
        <end position="95"/>
    </location>
</feature>
<dbReference type="PANTHER" id="PTHR19325:SF575">
    <property type="entry name" value="LOCOMOTION-RELATED PROTEIN HIKARU GENKI"/>
    <property type="match status" value="1"/>
</dbReference>
<feature type="disulfide bond" evidence="5">
    <location>
        <begin position="812"/>
        <end position="839"/>
    </location>
</feature>
<organism evidence="8 9">
    <name type="scientific">Rotaria socialis</name>
    <dbReference type="NCBI Taxonomy" id="392032"/>
    <lineage>
        <taxon>Eukaryota</taxon>
        <taxon>Metazoa</taxon>
        <taxon>Spiralia</taxon>
        <taxon>Gnathifera</taxon>
        <taxon>Rotifera</taxon>
        <taxon>Eurotatoria</taxon>
        <taxon>Bdelloidea</taxon>
        <taxon>Philodinida</taxon>
        <taxon>Philodinidae</taxon>
        <taxon>Rotaria</taxon>
    </lineage>
</organism>
<comment type="caution">
    <text evidence="5">Lacks conserved residue(s) required for the propagation of feature annotation.</text>
</comment>
<evidence type="ECO:0000256" key="6">
    <source>
        <dbReference type="SAM" id="SignalP"/>
    </source>
</evidence>
<feature type="domain" description="Sushi" evidence="7">
    <location>
        <begin position="767"/>
        <end position="841"/>
    </location>
</feature>
<evidence type="ECO:0000256" key="3">
    <source>
        <dbReference type="ARBA" id="ARBA00023157"/>
    </source>
</evidence>
<feature type="disulfide bond" evidence="5">
    <location>
        <begin position="973"/>
        <end position="1000"/>
    </location>
</feature>
<evidence type="ECO:0000313" key="9">
    <source>
        <dbReference type="Proteomes" id="UP000663872"/>
    </source>
</evidence>
<feature type="domain" description="Sushi" evidence="7">
    <location>
        <begin position="1015"/>
        <end position="1082"/>
    </location>
</feature>
<dbReference type="InterPro" id="IPR050350">
    <property type="entry name" value="Compl-Cell_Adhes-Reg"/>
</dbReference>
<feature type="disulfide bond" evidence="5">
    <location>
        <begin position="651"/>
        <end position="678"/>
    </location>
</feature>
<comment type="caution">
    <text evidence="8">The sequence shown here is derived from an EMBL/GenBank/DDBJ whole genome shotgun (WGS) entry which is preliminary data.</text>
</comment>
<feature type="disulfide bond" evidence="5">
    <location>
        <begin position="150"/>
        <end position="177"/>
    </location>
</feature>
<accession>A0A818Q6P0</accession>
<keyword evidence="4" id="KW-0325">Glycoprotein</keyword>
<evidence type="ECO:0000256" key="2">
    <source>
        <dbReference type="ARBA" id="ARBA00022737"/>
    </source>
</evidence>
<evidence type="ECO:0000256" key="5">
    <source>
        <dbReference type="PROSITE-ProRule" id="PRU00302"/>
    </source>
</evidence>
<dbReference type="Proteomes" id="UP000663872">
    <property type="component" value="Unassembled WGS sequence"/>
</dbReference>
<sequence length="1226" mass="128290">MYLFRLSTFFTTLFIVCYGACPSRPLFAFIENTTVAQTISISGTYSLVQDPTDYSNITPGSYVLLACNSGYTLSSGQLNITCIGNAWTTFPTCTMMSTSSTMNNNTLLSNNNVPCVFNQTMFNINNGYLSNVLLSYISSNTATGWVQFACATGYTNIGGNLNVTCSSSGSWSPFPNCVLNTGGGGSLTTPTMSNNNGQSCTFNTTMLNITNGYSSNASILYTSNNTAAGKHMTLMLRNNPIEYVIGWVQFACLPGYALDPTVGSLYVCSNGAWSTQPRCLMTGRCSFSTLQTFISNATGLMTTGQSQLMQLPQNTSVVLGGSYIVFACNTGYTNTGGSLNVTCSSSSSWSPFPTCVLNTGGGGSLTTTTMSNNNNGLPCAFDGTTLNIMNGYLFNISLTYTSSNTATGWLQFACVPGYALDSTVGNLYVCNNGVWSTKPRCLTTGGCSLSTFQSFILNATGLINTGPSQLIQTPQNTSYVLNGSYAVFTCMSGYTNIGGSLNVTCSSNSTWSPFPSCVLNTGGGSLTTTTTMSNNNGLPCGFDGTTLNIMNGYSPNVSLSYTSSNTATGWVQFACIPGYALDSTVGNLYVCNNGVWSTKPRCLTTGGCSFLTLQSFVSNATGIMATGQSQLMQPPQNTSVILSGSYIVFACITGYTNTGGSLNVTCSSSSSWSPFPTCVLNTGGGGSLTTTTMPNNNGLSCAFDTTTLNIMNGYSPNVSLTYTSSNTATGWVQFACVPGYALDATVGNLYICNNGVWSTKPRCLTIGGCSFLTLQSFVSNATGLMATGQSQLMQLAQNTSVILSGSYIVFACITGYTNTGGSLNVTCSSSSSWSPFPTCVLNTGGGGSLTTTTMPNNNGLSCAFDTTTLNIMNGYVFNVSLTYTSSNTATGWVQFACLPGYALDSTVGNLYVCNNGVWSTKPRCLTTGGCSFSTLQSFVSNATGIMATGQSQLMQLPQNTSVILSGSYIVFACITGYTNTGGNLNVTCSSSGAWSQYPNCVPNTQTTIVPSNSGATCTYSSSLLSIANGYASSWTGVMTPTAIQALSGASITYMCTPPYNLVGNSVMTCNNGVWSAQPVCLANSATTVKHSSNCDYVPNVANSYISMATPIQFINNQYQRKIQFACNPGYAFTSTSGQSLVSCLNGVWDPLPVCALSPSCSASQLQSALVNVQLVLNSLQAGNGGFLAGGWILLQCASGFTRNPLSGSLNVTCLSTGTWSVFPVCS</sequence>
<feature type="chain" id="PRO_5032819307" description="Sushi domain-containing protein" evidence="6">
    <location>
        <begin position="20"/>
        <end position="1226"/>
    </location>
</feature>
<evidence type="ECO:0000256" key="4">
    <source>
        <dbReference type="ARBA" id="ARBA00023180"/>
    </source>
</evidence>
<dbReference type="PROSITE" id="PS50923">
    <property type="entry name" value="SUSHI"/>
    <property type="match status" value="10"/>
</dbReference>
<dbReference type="SUPFAM" id="SSF57535">
    <property type="entry name" value="Complement control module/SCR domain"/>
    <property type="match status" value="12"/>
</dbReference>
<keyword evidence="1 5" id="KW-0768">Sushi</keyword>